<proteinExistence type="predicted"/>
<evidence type="ECO:0000313" key="1">
    <source>
        <dbReference type="Proteomes" id="UP000887576"/>
    </source>
</evidence>
<reference evidence="2" key="1">
    <citation type="submission" date="2022-11" db="UniProtKB">
        <authorList>
            <consortium name="WormBaseParasite"/>
        </authorList>
    </citation>
    <scope>IDENTIFICATION</scope>
</reference>
<evidence type="ECO:0000313" key="2">
    <source>
        <dbReference type="WBParaSite" id="JU765_v2.g2978.t1"/>
    </source>
</evidence>
<dbReference type="Proteomes" id="UP000887576">
    <property type="component" value="Unplaced"/>
</dbReference>
<name>A0AC34R3B8_9BILA</name>
<protein>
    <submittedName>
        <fullName evidence="2">Uncharacterized protein</fullName>
    </submittedName>
</protein>
<dbReference type="WBParaSite" id="JU765_v2.g2978.t1">
    <property type="protein sequence ID" value="JU765_v2.g2978.t1"/>
    <property type="gene ID" value="JU765_v2.g2978"/>
</dbReference>
<sequence>MTLVKLKFQFIALFIYLIIKNGYCSPLVPPVINGPIDSDIWSLVDRRPGLPDVVIPSLCPSPCLNLFKAQPVNISGVDCACRCSPSTPIFVQSFGHCSNQIDECEHPIRFQGNIDSSFVPLFTLPTPQSVIFPTASLKWEEANVKLIPSIGARCNLTAVYYLKDDRIWQEATPKLFFISWSNNEPKIFWNGTTKDAKHFEGTVIQIKLDCFGNQKNGHCISFRIAGQTGPLISLKSKQSAVNHQGRLETIVIILLAILLFLSIFGSIILWHVCWGLKKSELISSIQMHILYQMKQDKEKESNDASHKYHTINKNSNNQTTQNGNDEQDGISDAAQPVIVKRKLFFSAEFFEPHFMMNPPPMAEQFLHDLRKMIEIAKQRIHLRRHVPQLVSIPEESKEHYQPYMELEDRQRALQVLAPEDFNREERNEESSPKSVKSSDSGRESMKDASSTESVASSTDSHPRKLRSPMPILPKGGVKNLVHDFEAVKPSEIIIKKAPSRIPVINNLAKSPRLPVKSANITAIKSMNPFEPPPLPPRNFHQLSDVPPPIPTSPIPVRNKDGIVVTTNNNNGKRKTYAVFPTDPMLKKSLPRRTKKKPPSPVNGIIETNM</sequence>
<organism evidence="1 2">
    <name type="scientific">Panagrolaimus sp. JU765</name>
    <dbReference type="NCBI Taxonomy" id="591449"/>
    <lineage>
        <taxon>Eukaryota</taxon>
        <taxon>Metazoa</taxon>
        <taxon>Ecdysozoa</taxon>
        <taxon>Nematoda</taxon>
        <taxon>Chromadorea</taxon>
        <taxon>Rhabditida</taxon>
        <taxon>Tylenchina</taxon>
        <taxon>Panagrolaimomorpha</taxon>
        <taxon>Panagrolaimoidea</taxon>
        <taxon>Panagrolaimidae</taxon>
        <taxon>Panagrolaimus</taxon>
    </lineage>
</organism>
<accession>A0AC34R3B8</accession>